<dbReference type="EMBL" id="JBIAJP010000021">
    <property type="protein sequence ID" value="MFF0009533.1"/>
    <property type="molecule type" value="Genomic_DNA"/>
</dbReference>
<keyword evidence="2" id="KW-1185">Reference proteome</keyword>
<evidence type="ECO:0000313" key="2">
    <source>
        <dbReference type="Proteomes" id="UP001601422"/>
    </source>
</evidence>
<comment type="caution">
    <text evidence="1">The sequence shown here is derived from an EMBL/GenBank/DDBJ whole genome shotgun (WGS) entry which is preliminary data.</text>
</comment>
<name>A0ABW6N8B5_9ACTN</name>
<sequence>MVDNADETDTAAARFGHLLKYFKERPVTGPVEGHAASRSTPAPMNLAVLDHIDASVQEVVQHTRDANPEAGPAPSRADAIYDWCRESTRLADETVRLRTAVIEYRQYLEHAIQAGDVKVVRPHRCPSCGTLGLLWQRQTQRAVCVNKHCARRNGGHSKAWTLADLAHQHVASKESLKECAT</sequence>
<dbReference type="Proteomes" id="UP001601422">
    <property type="component" value="Unassembled WGS sequence"/>
</dbReference>
<gene>
    <name evidence="1" type="ORF">ACFYQT_39765</name>
</gene>
<reference evidence="1 2" key="1">
    <citation type="submission" date="2024-10" db="EMBL/GenBank/DDBJ databases">
        <title>The Natural Products Discovery Center: Release of the First 8490 Sequenced Strains for Exploring Actinobacteria Biosynthetic Diversity.</title>
        <authorList>
            <person name="Kalkreuter E."/>
            <person name="Kautsar S.A."/>
            <person name="Yang D."/>
            <person name="Bader C.D."/>
            <person name="Teijaro C.N."/>
            <person name="Fluegel L."/>
            <person name="Davis C.M."/>
            <person name="Simpson J.R."/>
            <person name="Lauterbach L."/>
            <person name="Steele A.D."/>
            <person name="Gui C."/>
            <person name="Meng S."/>
            <person name="Li G."/>
            <person name="Viehrig K."/>
            <person name="Ye F."/>
            <person name="Su P."/>
            <person name="Kiefer A.F."/>
            <person name="Nichols A."/>
            <person name="Cepeda A.J."/>
            <person name="Yan W."/>
            <person name="Fan B."/>
            <person name="Jiang Y."/>
            <person name="Adhikari A."/>
            <person name="Zheng C.-J."/>
            <person name="Schuster L."/>
            <person name="Cowan T.M."/>
            <person name="Smanski M.J."/>
            <person name="Chevrette M.G."/>
            <person name="De Carvalho L.P.S."/>
            <person name="Shen B."/>
        </authorList>
    </citation>
    <scope>NUCLEOTIDE SEQUENCE [LARGE SCALE GENOMIC DNA]</scope>
    <source>
        <strain evidence="1 2">NPDC005497</strain>
    </source>
</reference>
<organism evidence="1 2">
    <name type="scientific">Streptomyces tibetensis</name>
    <dbReference type="NCBI Taxonomy" id="2382123"/>
    <lineage>
        <taxon>Bacteria</taxon>
        <taxon>Bacillati</taxon>
        <taxon>Actinomycetota</taxon>
        <taxon>Actinomycetes</taxon>
        <taxon>Kitasatosporales</taxon>
        <taxon>Streptomycetaceae</taxon>
        <taxon>Streptomyces</taxon>
    </lineage>
</organism>
<evidence type="ECO:0000313" key="1">
    <source>
        <dbReference type="EMBL" id="MFF0009533.1"/>
    </source>
</evidence>
<dbReference type="RefSeq" id="WP_389835424.1">
    <property type="nucleotide sequence ID" value="NZ_JBIAJP010000021.1"/>
</dbReference>
<protein>
    <submittedName>
        <fullName evidence="1">Uncharacterized protein</fullName>
    </submittedName>
</protein>
<proteinExistence type="predicted"/>
<accession>A0ABW6N8B5</accession>